<gene>
    <name evidence="2" type="ORF">Cph01nite_11370</name>
</gene>
<dbReference type="NCBIfam" id="TIGR02778">
    <property type="entry name" value="ligD_pol"/>
    <property type="match status" value="1"/>
</dbReference>
<dbReference type="Gene3D" id="3.90.920.10">
    <property type="entry name" value="DNA primase, PRIM domain"/>
    <property type="match status" value="1"/>
</dbReference>
<proteinExistence type="predicted"/>
<evidence type="ECO:0000259" key="1">
    <source>
        <dbReference type="Pfam" id="PF21686"/>
    </source>
</evidence>
<evidence type="ECO:0000313" key="3">
    <source>
        <dbReference type="Proteomes" id="UP000614741"/>
    </source>
</evidence>
<dbReference type="Proteomes" id="UP000614741">
    <property type="component" value="Unassembled WGS sequence"/>
</dbReference>
<sequence>MSDERRTVDVGGRPVRLTHLDKVLYPSTGTTKAEVMDYLVRVEPAILRQLRDRPVTRVRWPDGVGGEKFFEKNTPRGAPSWLRHLQLPASPGSDDPGTVLDLPFLDDLAGLVWAANAGALELHTPQWTVGPRGGLRGADRLVVDLDPGPGAGLDECARVAHLVADRLRDQGLTRTVPVTSGSQGLQLYVPLPRPRPPATVREDARTLALALADEHPGLVVAVQRKEARRGKVLLDWSQNHPAKTTITPWSLRGRDRPTVAAPRDWDEIGPGLQQLTADEAAARLARDGDPFDL</sequence>
<keyword evidence="3" id="KW-1185">Reference proteome</keyword>
<protein>
    <recommendedName>
        <fullName evidence="1">DNA ligase D polymerase domain-containing protein</fullName>
    </recommendedName>
</protein>
<dbReference type="PANTHER" id="PTHR42705">
    <property type="entry name" value="BIFUNCTIONAL NON-HOMOLOGOUS END JOINING PROTEIN LIGD"/>
    <property type="match status" value="1"/>
</dbReference>
<accession>A0ABQ4DJ47</accession>
<dbReference type="Pfam" id="PF21686">
    <property type="entry name" value="LigD_Prim-Pol"/>
    <property type="match status" value="1"/>
</dbReference>
<dbReference type="EMBL" id="BONP01000005">
    <property type="protein sequence ID" value="GIG39375.1"/>
    <property type="molecule type" value="Genomic_DNA"/>
</dbReference>
<dbReference type="PANTHER" id="PTHR42705:SF2">
    <property type="entry name" value="BIFUNCTIONAL NON-HOMOLOGOUS END JOINING PROTEIN LIGD"/>
    <property type="match status" value="1"/>
</dbReference>
<dbReference type="InterPro" id="IPR014145">
    <property type="entry name" value="LigD_pol_dom"/>
</dbReference>
<comment type="caution">
    <text evidence="2">The sequence shown here is derived from an EMBL/GenBank/DDBJ whole genome shotgun (WGS) entry which is preliminary data.</text>
</comment>
<evidence type="ECO:0000313" key="2">
    <source>
        <dbReference type="EMBL" id="GIG39375.1"/>
    </source>
</evidence>
<name>A0ABQ4DJ47_9CELL</name>
<dbReference type="RefSeq" id="WP_203672097.1">
    <property type="nucleotide sequence ID" value="NZ_BONP01000005.1"/>
</dbReference>
<organism evidence="2 3">
    <name type="scientific">Cellulomonas phragmiteti</name>
    <dbReference type="NCBI Taxonomy" id="478780"/>
    <lineage>
        <taxon>Bacteria</taxon>
        <taxon>Bacillati</taxon>
        <taxon>Actinomycetota</taxon>
        <taxon>Actinomycetes</taxon>
        <taxon>Micrococcales</taxon>
        <taxon>Cellulomonadaceae</taxon>
        <taxon>Cellulomonas</taxon>
    </lineage>
</organism>
<dbReference type="InterPro" id="IPR052171">
    <property type="entry name" value="NHEJ_LigD"/>
</dbReference>
<feature type="domain" description="DNA ligase D polymerase" evidence="1">
    <location>
        <begin position="31"/>
        <end position="291"/>
    </location>
</feature>
<reference evidence="2 3" key="1">
    <citation type="submission" date="2021-01" db="EMBL/GenBank/DDBJ databases">
        <title>Whole genome shotgun sequence of Cellulomonas phragmiteti NBRC 110785.</title>
        <authorList>
            <person name="Komaki H."/>
            <person name="Tamura T."/>
        </authorList>
    </citation>
    <scope>NUCLEOTIDE SEQUENCE [LARGE SCALE GENOMIC DNA]</scope>
    <source>
        <strain evidence="2 3">NBRC 110785</strain>
    </source>
</reference>